<name>A0A1U6INZ2_9SPHN</name>
<organism evidence="2 3">
    <name type="scientific">Novosphingobium mathurense</name>
    <dbReference type="NCBI Taxonomy" id="428990"/>
    <lineage>
        <taxon>Bacteria</taxon>
        <taxon>Pseudomonadati</taxon>
        <taxon>Pseudomonadota</taxon>
        <taxon>Alphaproteobacteria</taxon>
        <taxon>Sphingomonadales</taxon>
        <taxon>Sphingomonadaceae</taxon>
        <taxon>Novosphingobium</taxon>
    </lineage>
</organism>
<feature type="transmembrane region" description="Helical" evidence="1">
    <location>
        <begin position="38"/>
        <end position="59"/>
    </location>
</feature>
<keyword evidence="1" id="KW-1133">Transmembrane helix</keyword>
<keyword evidence="3" id="KW-1185">Reference proteome</keyword>
<evidence type="ECO:0000256" key="1">
    <source>
        <dbReference type="SAM" id="Phobius"/>
    </source>
</evidence>
<gene>
    <name evidence="2" type="ORF">SAMN06295987_11050</name>
</gene>
<keyword evidence="1" id="KW-0472">Membrane</keyword>
<accession>A0A1U6INZ2</accession>
<protein>
    <submittedName>
        <fullName evidence="2">Uncharacterized protein</fullName>
    </submittedName>
</protein>
<sequence>MRNVGLFTGPKALWRHVGRIEIELRIATQDMGLFKADFYRFFALGFAGGALLVFGSMGLHHSSSLADNIVPPAEAATTR</sequence>
<dbReference type="EMBL" id="FVZE01000010">
    <property type="protein sequence ID" value="SLK09761.1"/>
    <property type="molecule type" value="Genomic_DNA"/>
</dbReference>
<reference evidence="3" key="1">
    <citation type="submission" date="2017-02" db="EMBL/GenBank/DDBJ databases">
        <authorList>
            <person name="Varghese N."/>
            <person name="Submissions S."/>
        </authorList>
    </citation>
    <scope>NUCLEOTIDE SEQUENCE [LARGE SCALE GENOMIC DNA]</scope>
    <source>
        <strain evidence="3">SM117</strain>
    </source>
</reference>
<dbReference type="AlphaFoldDB" id="A0A1U6INZ2"/>
<dbReference type="Proteomes" id="UP000190989">
    <property type="component" value="Unassembled WGS sequence"/>
</dbReference>
<keyword evidence="1" id="KW-0812">Transmembrane</keyword>
<evidence type="ECO:0000313" key="3">
    <source>
        <dbReference type="Proteomes" id="UP000190989"/>
    </source>
</evidence>
<evidence type="ECO:0000313" key="2">
    <source>
        <dbReference type="EMBL" id="SLK09761.1"/>
    </source>
</evidence>
<dbReference type="STRING" id="428990.SAMN06295987_11050"/>
<proteinExistence type="predicted"/>